<comment type="caution">
    <text evidence="6">The sequence shown here is derived from an EMBL/GenBank/DDBJ whole genome shotgun (WGS) entry which is preliminary data.</text>
</comment>
<sequence length="417" mass="47148">MSDIVKYNDVSAPIPYAVYSNAVYAFEWDSSAILKQAVVKGLSYVPHVGKYLSYIVGFFWKDKEKDIWQEVVGKVQQLVEDSILKAVKGILSGNINELKEKMNEVIRSLEKNLGTQEARDDYMHLARSMVGKEASLIFHENKTNFHILPMYSTLALMQIMYWTVGIERRKEIGLSDIEVENLRSYIKKLVSDAEHHVNRVYKLELDSVVSDSDVNRVADNIMYVHGYCQIHGLEYMDIIKNIQSRGNNITGFYPRTISYSTFFGSPTSDARILALRPEKDMPEPFKPKFLNERFNKIASVKGYIVRIGGAKRVGGLEITFENGSKYQQGQATNEHEIVNLKGNLIKTLEVWGNGAIDEAKFTLTNGDVLTIGQRNSSNYRKFSLDGHYICGVFIANDRSGLAGQAANIAVSYHQLVE</sequence>
<dbReference type="Proteomes" id="UP000479300">
    <property type="component" value="Unassembled WGS sequence"/>
</dbReference>
<dbReference type="GO" id="GO:0001907">
    <property type="term" value="P:symbiont-mediated killing of host cell"/>
    <property type="evidence" value="ECO:0007669"/>
    <property type="project" value="InterPro"/>
</dbReference>
<dbReference type="GO" id="GO:0090729">
    <property type="term" value="F:toxin activity"/>
    <property type="evidence" value="ECO:0007669"/>
    <property type="project" value="UniProtKB-KW"/>
</dbReference>
<dbReference type="PANTHER" id="PTHR37003">
    <property type="entry name" value="ENDOTOXIN_N DOMAIN-CONTAINING PROTEIN-RELATED"/>
    <property type="match status" value="1"/>
</dbReference>
<evidence type="ECO:0000256" key="3">
    <source>
        <dbReference type="ARBA" id="ARBA00022969"/>
    </source>
</evidence>
<evidence type="ECO:0000256" key="2">
    <source>
        <dbReference type="ARBA" id="ARBA00022656"/>
    </source>
</evidence>
<keyword evidence="4" id="KW-0843">Virulence</keyword>
<comment type="similarity">
    <text evidence="1">Belongs to the delta endotoxin family.</text>
</comment>
<evidence type="ECO:0000313" key="7">
    <source>
        <dbReference type="Proteomes" id="UP000479300"/>
    </source>
</evidence>
<organism evidence="6 7">
    <name type="scientific">Photorhabdus laumondii subsp. laumondii</name>
    <name type="common">Photorhabdus luminescens subsp. laumondii</name>
    <dbReference type="NCBI Taxonomy" id="141679"/>
    <lineage>
        <taxon>Bacteria</taxon>
        <taxon>Pseudomonadati</taxon>
        <taxon>Pseudomonadota</taxon>
        <taxon>Gammaproteobacteria</taxon>
        <taxon>Enterobacterales</taxon>
        <taxon>Morganellaceae</taxon>
        <taxon>Photorhabdus</taxon>
    </lineage>
</organism>
<dbReference type="RefSeq" id="WP_011148522.1">
    <property type="nucleotide sequence ID" value="NZ_CAWMTZ010000076.1"/>
</dbReference>
<dbReference type="InterPro" id="IPR038979">
    <property type="entry name" value="Pest_crys"/>
</dbReference>
<accession>A0A6L9JSI9</accession>
<protein>
    <recommendedName>
        <fullName evidence="5">Pesticidal crystal protein domain-containing protein</fullName>
    </recommendedName>
</protein>
<dbReference type="EMBL" id="WSFA01000049">
    <property type="protein sequence ID" value="NDL40600.1"/>
    <property type="molecule type" value="Genomic_DNA"/>
</dbReference>
<evidence type="ECO:0000259" key="5">
    <source>
        <dbReference type="Pfam" id="PF03945"/>
    </source>
</evidence>
<dbReference type="InterPro" id="IPR005639">
    <property type="entry name" value="Pest_crys_dom_I"/>
</dbReference>
<dbReference type="GeneID" id="48850644"/>
<keyword evidence="3" id="KW-0749">Sporulation</keyword>
<dbReference type="InterPro" id="IPR036716">
    <property type="entry name" value="Pest_crys_N_sf"/>
</dbReference>
<keyword evidence="2" id="KW-0800">Toxin</keyword>
<dbReference type="SUPFAM" id="SSF56849">
    <property type="entry name" value="delta-Endotoxin (insectocide), N-terminal domain"/>
    <property type="match status" value="1"/>
</dbReference>
<evidence type="ECO:0000313" key="6">
    <source>
        <dbReference type="EMBL" id="NDL40600.1"/>
    </source>
</evidence>
<dbReference type="AlphaFoldDB" id="A0A6L9JSI9"/>
<gene>
    <name evidence="6" type="ORF">GPY51_18000</name>
</gene>
<reference evidence="6 7" key="1">
    <citation type="submission" date="2019-12" db="EMBL/GenBank/DDBJ databases">
        <title>Engineering Photorhabdus to improve their lethality against agricultural pests.</title>
        <authorList>
            <person name="Machado R.A.R."/>
        </authorList>
    </citation>
    <scope>NUCLEOTIDE SEQUENCE [LARGE SCALE GENOMIC DNA]</scope>
    <source>
        <strain evidence="6 7">EN01</strain>
    </source>
</reference>
<feature type="domain" description="Pesticidal crystal protein" evidence="5">
    <location>
        <begin position="38"/>
        <end position="208"/>
    </location>
</feature>
<dbReference type="Gene3D" id="1.20.190.10">
    <property type="entry name" value="Pesticidal crystal protein, N-terminal domain"/>
    <property type="match status" value="1"/>
</dbReference>
<dbReference type="Pfam" id="PF03945">
    <property type="entry name" value="Endotoxin_N"/>
    <property type="match status" value="1"/>
</dbReference>
<name>A0A6L9JSI9_PHOLM</name>
<dbReference type="PANTHER" id="PTHR37003:SF2">
    <property type="entry name" value="PESTICIDAL CRYSTAL PROTEIN N-TERMINAL DOMAIN-CONTAINING PROTEIN"/>
    <property type="match status" value="1"/>
</dbReference>
<dbReference type="KEGG" id="plum:A4R40_21975"/>
<dbReference type="SMR" id="A0A6L9JSI9"/>
<evidence type="ECO:0000256" key="1">
    <source>
        <dbReference type="ARBA" id="ARBA00007819"/>
    </source>
</evidence>
<evidence type="ECO:0000256" key="4">
    <source>
        <dbReference type="ARBA" id="ARBA00023026"/>
    </source>
</evidence>
<dbReference type="GO" id="GO:0030435">
    <property type="term" value="P:sporulation resulting in formation of a cellular spore"/>
    <property type="evidence" value="ECO:0007669"/>
    <property type="project" value="UniProtKB-KW"/>
</dbReference>
<proteinExistence type="inferred from homology"/>